<proteinExistence type="predicted"/>
<protein>
    <submittedName>
        <fullName evidence="1">Uncharacterized protein</fullName>
    </submittedName>
</protein>
<sequence>MSIIQNLSIEIALETLLIETVRNGIRYAELKRKANTNYERHTAHEGMAAASDILASILPAVCPAQVQKAFESIEALQKYTPYGHIGMEAVEEVIDIAKTVFDRTGTKLK</sequence>
<comment type="caution">
    <text evidence="1">The sequence shown here is derived from an EMBL/GenBank/DDBJ whole genome shotgun (WGS) entry which is preliminary data.</text>
</comment>
<accession>A0A4Y7RKJ2</accession>
<name>A0A4Y7RKJ2_9FIRM</name>
<reference evidence="1 2" key="1">
    <citation type="journal article" date="2018" name="Environ. Microbiol.">
        <title>Novel energy conservation strategies and behaviour of Pelotomaculum schinkii driving syntrophic propionate catabolism.</title>
        <authorList>
            <person name="Hidalgo-Ahumada C.A.P."/>
            <person name="Nobu M.K."/>
            <person name="Narihiro T."/>
            <person name="Tamaki H."/>
            <person name="Liu W.T."/>
            <person name="Kamagata Y."/>
            <person name="Stams A.J.M."/>
            <person name="Imachi H."/>
            <person name="Sousa D.Z."/>
        </authorList>
    </citation>
    <scope>NUCLEOTIDE SEQUENCE [LARGE SCALE GENOMIC DNA]</scope>
    <source>
        <strain evidence="1 2">MGP</strain>
    </source>
</reference>
<gene>
    <name evidence="1" type="ORF">Pmgp_03253</name>
</gene>
<dbReference type="EMBL" id="QFFZ01000052">
    <property type="protein sequence ID" value="TEB09321.1"/>
    <property type="molecule type" value="Genomic_DNA"/>
</dbReference>
<evidence type="ECO:0000313" key="1">
    <source>
        <dbReference type="EMBL" id="TEB09321.1"/>
    </source>
</evidence>
<evidence type="ECO:0000313" key="2">
    <source>
        <dbReference type="Proteomes" id="UP000297597"/>
    </source>
</evidence>
<organism evidence="1 2">
    <name type="scientific">Pelotomaculum propionicicum</name>
    <dbReference type="NCBI Taxonomy" id="258475"/>
    <lineage>
        <taxon>Bacteria</taxon>
        <taxon>Bacillati</taxon>
        <taxon>Bacillota</taxon>
        <taxon>Clostridia</taxon>
        <taxon>Eubacteriales</taxon>
        <taxon>Desulfotomaculaceae</taxon>
        <taxon>Pelotomaculum</taxon>
    </lineage>
</organism>
<dbReference type="AlphaFoldDB" id="A0A4Y7RKJ2"/>
<dbReference type="RefSeq" id="WP_134215240.1">
    <property type="nucleotide sequence ID" value="NZ_QFFZ01000052.1"/>
</dbReference>
<dbReference type="Proteomes" id="UP000297597">
    <property type="component" value="Unassembled WGS sequence"/>
</dbReference>
<keyword evidence="2" id="KW-1185">Reference proteome</keyword>